<protein>
    <recommendedName>
        <fullName evidence="7">Claspin</fullName>
    </recommendedName>
</protein>
<dbReference type="AlphaFoldDB" id="A0AAV1Z5T5"/>
<feature type="region of interest" description="Disordered" evidence="4">
    <location>
        <begin position="445"/>
        <end position="591"/>
    </location>
</feature>
<dbReference type="GO" id="GO:0010997">
    <property type="term" value="F:anaphase-promoting complex binding"/>
    <property type="evidence" value="ECO:0007669"/>
    <property type="project" value="TreeGrafter"/>
</dbReference>
<feature type="region of interest" description="Disordered" evidence="4">
    <location>
        <begin position="607"/>
        <end position="657"/>
    </location>
</feature>
<dbReference type="PANTHER" id="PTHR14396">
    <property type="entry name" value="CLASPIN"/>
    <property type="match status" value="1"/>
</dbReference>
<comment type="subcellular location">
    <subcellularLocation>
        <location evidence="1">Nucleus</location>
    </subcellularLocation>
</comment>
<feature type="compositionally biased region" description="Polar residues" evidence="4">
    <location>
        <begin position="608"/>
        <end position="624"/>
    </location>
</feature>
<gene>
    <name evidence="5" type="ORF">LARSCL_LOCUS3029</name>
</gene>
<name>A0AAV1Z5T5_9ARAC</name>
<dbReference type="Proteomes" id="UP001497382">
    <property type="component" value="Unassembled WGS sequence"/>
</dbReference>
<evidence type="ECO:0000313" key="6">
    <source>
        <dbReference type="Proteomes" id="UP001497382"/>
    </source>
</evidence>
<dbReference type="PANTHER" id="PTHR14396:SF10">
    <property type="entry name" value="CLASPIN"/>
    <property type="match status" value="1"/>
</dbReference>
<feature type="compositionally biased region" description="Acidic residues" evidence="4">
    <location>
        <begin position="763"/>
        <end position="780"/>
    </location>
</feature>
<feature type="compositionally biased region" description="Polar residues" evidence="4">
    <location>
        <begin position="543"/>
        <end position="558"/>
    </location>
</feature>
<dbReference type="GO" id="GO:0033314">
    <property type="term" value="P:mitotic DNA replication checkpoint signaling"/>
    <property type="evidence" value="ECO:0007669"/>
    <property type="project" value="TreeGrafter"/>
</dbReference>
<proteinExistence type="predicted"/>
<accession>A0AAV1Z5T5</accession>
<reference evidence="5 6" key="1">
    <citation type="submission" date="2024-04" db="EMBL/GenBank/DDBJ databases">
        <authorList>
            <person name="Rising A."/>
            <person name="Reimegard J."/>
            <person name="Sonavane S."/>
            <person name="Akerstrom W."/>
            <person name="Nylinder S."/>
            <person name="Hedman E."/>
            <person name="Kallberg Y."/>
        </authorList>
    </citation>
    <scope>NUCLEOTIDE SEQUENCE [LARGE SCALE GENOMIC DNA]</scope>
</reference>
<evidence type="ECO:0000256" key="1">
    <source>
        <dbReference type="ARBA" id="ARBA00004123"/>
    </source>
</evidence>
<dbReference type="EMBL" id="CAXIEN010000023">
    <property type="protein sequence ID" value="CAL1266322.1"/>
    <property type="molecule type" value="Genomic_DNA"/>
</dbReference>
<keyword evidence="6" id="KW-1185">Reference proteome</keyword>
<feature type="region of interest" description="Disordered" evidence="4">
    <location>
        <begin position="673"/>
        <end position="780"/>
    </location>
</feature>
<keyword evidence="2" id="KW-0597">Phosphoprotein</keyword>
<comment type="caution">
    <text evidence="5">The sequence shown here is derived from an EMBL/GenBank/DDBJ whole genome shotgun (WGS) entry which is preliminary data.</text>
</comment>
<feature type="region of interest" description="Disordered" evidence="4">
    <location>
        <begin position="390"/>
        <end position="432"/>
    </location>
</feature>
<keyword evidence="3" id="KW-0539">Nucleus</keyword>
<evidence type="ECO:0000313" key="5">
    <source>
        <dbReference type="EMBL" id="CAL1266322.1"/>
    </source>
</evidence>
<organism evidence="5 6">
    <name type="scientific">Larinioides sclopetarius</name>
    <dbReference type="NCBI Taxonomy" id="280406"/>
    <lineage>
        <taxon>Eukaryota</taxon>
        <taxon>Metazoa</taxon>
        <taxon>Ecdysozoa</taxon>
        <taxon>Arthropoda</taxon>
        <taxon>Chelicerata</taxon>
        <taxon>Arachnida</taxon>
        <taxon>Araneae</taxon>
        <taxon>Araneomorphae</taxon>
        <taxon>Entelegynae</taxon>
        <taxon>Araneoidea</taxon>
        <taxon>Araneidae</taxon>
        <taxon>Larinioides</taxon>
    </lineage>
</organism>
<evidence type="ECO:0000256" key="3">
    <source>
        <dbReference type="ARBA" id="ARBA00023242"/>
    </source>
</evidence>
<dbReference type="GO" id="GO:0005634">
    <property type="term" value="C:nucleus"/>
    <property type="evidence" value="ECO:0007669"/>
    <property type="project" value="UniProtKB-SubCell"/>
</dbReference>
<dbReference type="InterPro" id="IPR024146">
    <property type="entry name" value="Claspin"/>
</dbReference>
<sequence length="1001" mass="112550">MKNMEVGEISKVSESSEHKAQYIKIDREDKFEDIIKPSIEISVASITELAEQDSCIKISDFVNNDSSMVEIYKLSVKEAVVSEEISQLVSETCDTVPTIVDNKSSTADFHKPSINGIAVSEEISHTCDTVPITVNTDANDLAVANSNPTLIAVATDSDETPKTFETANGDLCDVKMGVDDDDANTVPLSDKNKLHINEEMNEEDKECNNSFLEVDIKDPTRKEIHWTKRASLPYYREPKPDFFEYTRKLQEKLEPKSSVINSSSVPNLSTQIIVLDEPSNQEPDLLKSSTTSGTYRNKTSIAFNTCLEKRNGKSEKPVSGLIILDDFKSPRIKNSHFSRSSDMWNLSSLNSTKEKPEPVPGAKYKALKEQLMEKIMLKKEESLIKRKAEQEIDEENFEEEEIVSDVSPDESENDLSDDEMEDDSPENTKDDVVLKDMLLKECENFTETVSEETKDSIQTKDSENEQFNIAATIGEDSQEPMECYSLPSYQPGGGFSSSPSLQKRSMKRIFSNSDFNDSSMDSPSQQKSTGRIFSDSDFIASAPSGSSGFRQLKNISSSEFKDSTEEQLPFEGTDEQEIIPHWESSPISERQESQLFDEDISVICSGKFPSTNEDIPWTPSSSVKDSLHNKESVGSPFSNNHAIDELDKLDESDDEELVRPAKKIKLSLVEKLWDSDDENDVDSNDPIAQNVELKGNQPETQSDSDDDAKQDHGPDADLEEDELHDQSEISQKHVNVSFEDSHVKDADNKESSKKFEIKNFFENEAELSGEEGSSDENEDDMDEYMEDDLITDETVASEEKLRKEVGTIHFKRQQDEDEQILRQIKEDFLPEGELYNENGQRKRRYIWNNIGMDDNDFTETKSESEEDEIESLPTDYLKWQQEKNKLNLPEDDDEVQPPKSIGLKVDIIGKVSVTCCSGFSNSSISASPMQRRGSFLNSSIGKNLKLLKEFNSSEGSVSRKNFVFSSPAPQPKASLPSSPASEVKSTRISNIINNRSIFNKI</sequence>
<feature type="compositionally biased region" description="Acidic residues" evidence="4">
    <location>
        <begin position="647"/>
        <end position="656"/>
    </location>
</feature>
<evidence type="ECO:0000256" key="2">
    <source>
        <dbReference type="ARBA" id="ARBA00022553"/>
    </source>
</evidence>
<feature type="compositionally biased region" description="Low complexity" evidence="4">
    <location>
        <begin position="510"/>
        <end position="524"/>
    </location>
</feature>
<feature type="compositionally biased region" description="Acidic residues" evidence="4">
    <location>
        <begin position="391"/>
        <end position="425"/>
    </location>
</feature>
<feature type="compositionally biased region" description="Basic and acidic residues" evidence="4">
    <location>
        <begin position="739"/>
        <end position="761"/>
    </location>
</feature>
<evidence type="ECO:0000256" key="4">
    <source>
        <dbReference type="SAM" id="MobiDB-lite"/>
    </source>
</evidence>
<dbReference type="GO" id="GO:0007095">
    <property type="term" value="P:mitotic G2 DNA damage checkpoint signaling"/>
    <property type="evidence" value="ECO:0007669"/>
    <property type="project" value="TreeGrafter"/>
</dbReference>
<feature type="compositionally biased region" description="Basic and acidic residues" evidence="4">
    <location>
        <begin position="451"/>
        <end position="463"/>
    </location>
</feature>
<evidence type="ECO:0008006" key="7">
    <source>
        <dbReference type="Google" id="ProtNLM"/>
    </source>
</evidence>